<organism evidence="2 3">
    <name type="scientific">Portibacter lacus</name>
    <dbReference type="NCBI Taxonomy" id="1099794"/>
    <lineage>
        <taxon>Bacteria</taxon>
        <taxon>Pseudomonadati</taxon>
        <taxon>Bacteroidota</taxon>
        <taxon>Saprospiria</taxon>
        <taxon>Saprospirales</taxon>
        <taxon>Haliscomenobacteraceae</taxon>
        <taxon>Portibacter</taxon>
    </lineage>
</organism>
<dbReference type="EMBL" id="BSOH01000005">
    <property type="protein sequence ID" value="GLR16227.1"/>
    <property type="molecule type" value="Genomic_DNA"/>
</dbReference>
<feature type="coiled-coil region" evidence="1">
    <location>
        <begin position="1"/>
        <end position="35"/>
    </location>
</feature>
<dbReference type="Proteomes" id="UP001156666">
    <property type="component" value="Unassembled WGS sequence"/>
</dbReference>
<dbReference type="AlphaFoldDB" id="A0AA37WDR4"/>
<evidence type="ECO:0000256" key="1">
    <source>
        <dbReference type="SAM" id="Coils"/>
    </source>
</evidence>
<protein>
    <submittedName>
        <fullName evidence="2">Uncharacterized protein</fullName>
    </submittedName>
</protein>
<evidence type="ECO:0000313" key="3">
    <source>
        <dbReference type="Proteomes" id="UP001156666"/>
    </source>
</evidence>
<gene>
    <name evidence="2" type="ORF">GCM10007940_08420</name>
</gene>
<accession>A0AA37WDR4</accession>
<proteinExistence type="predicted"/>
<evidence type="ECO:0000313" key="2">
    <source>
        <dbReference type="EMBL" id="GLR16227.1"/>
    </source>
</evidence>
<comment type="caution">
    <text evidence="2">The sequence shown here is derived from an EMBL/GenBank/DDBJ whole genome shotgun (WGS) entry which is preliminary data.</text>
</comment>
<reference evidence="2" key="2">
    <citation type="submission" date="2023-01" db="EMBL/GenBank/DDBJ databases">
        <title>Draft genome sequence of Portibacter lacus strain NBRC 108769.</title>
        <authorList>
            <person name="Sun Q."/>
            <person name="Mori K."/>
        </authorList>
    </citation>
    <scope>NUCLEOTIDE SEQUENCE</scope>
    <source>
        <strain evidence="2">NBRC 108769</strain>
    </source>
</reference>
<reference evidence="2" key="1">
    <citation type="journal article" date="2014" name="Int. J. Syst. Evol. Microbiol.">
        <title>Complete genome sequence of Corynebacterium casei LMG S-19264T (=DSM 44701T), isolated from a smear-ripened cheese.</title>
        <authorList>
            <consortium name="US DOE Joint Genome Institute (JGI-PGF)"/>
            <person name="Walter F."/>
            <person name="Albersmeier A."/>
            <person name="Kalinowski J."/>
            <person name="Ruckert C."/>
        </authorList>
    </citation>
    <scope>NUCLEOTIDE SEQUENCE</scope>
    <source>
        <strain evidence="2">NBRC 108769</strain>
    </source>
</reference>
<name>A0AA37WDR4_9BACT</name>
<sequence length="462" mass="54832">MEKLTDKYIKQLDEIAEAIQNSEELAAYIEEEEEEQYNELREKFEPYIQEVYQEVAATDPLQIVSLEKKLLDEKFEGLYLSRVIGYAVLRGEVNEDFKYIRPQNHFKDILLAVANSSNFDVLKNRVGQAVQLGFALSSDIWITNIMNTIKNKRVIYFLESQKLEKYRDVRNRRTGNVKFAKQFESLNYYTAEFPKTVGRLKILAPSLKSFLFYRSEHKLNNESLYAHIKQLLENDAFYSQKEFIELMLLIGLYYDLPEDIQEVYKKTLNKVRSTHQDFDEAFFSLLEEMQDSKHVISAENQKRFSELVDKTKKDELSKYIKTLDIINANGYEDESAIDAARDYYYQHAGLSIQNRCLRNAIFANFRRVFNNLIPSEYSEYFELNKTIVNYINIFSNQKFNQDVKDLSLTYIKKLLRFYTDKRGRDYQDIKKFVTTTFLDLGFMKEKELKELFKTKRKKKVVE</sequence>
<keyword evidence="1" id="KW-0175">Coiled coil</keyword>
<keyword evidence="3" id="KW-1185">Reference proteome</keyword>
<dbReference type="RefSeq" id="WP_235293028.1">
    <property type="nucleotide sequence ID" value="NZ_BSOH01000005.1"/>
</dbReference>